<reference evidence="5" key="1">
    <citation type="submission" date="2020-05" db="EMBL/GenBank/DDBJ databases">
        <authorList>
            <person name="Chiriac C."/>
            <person name="Salcher M."/>
            <person name="Ghai R."/>
            <person name="Kavagutti S V."/>
        </authorList>
    </citation>
    <scope>NUCLEOTIDE SEQUENCE</scope>
</reference>
<name>A0A6J7EDN1_9ZZZZ</name>
<evidence type="ECO:0000313" key="2">
    <source>
        <dbReference type="EMBL" id="CAB4721142.1"/>
    </source>
</evidence>
<dbReference type="AlphaFoldDB" id="A0A6J7EDN1"/>
<gene>
    <name evidence="2" type="ORF">UFOPK2658_01036</name>
    <name evidence="3" type="ORF">UFOPK2880_01064</name>
    <name evidence="4" type="ORF">UFOPK3004_01734</name>
    <name evidence="5" type="ORF">UFOPK3304_01675</name>
    <name evidence="6" type="ORF">UFOPK3494_01738</name>
</gene>
<dbReference type="Pfam" id="PF01243">
    <property type="entry name" value="PNPOx_N"/>
    <property type="match status" value="1"/>
</dbReference>
<dbReference type="EMBL" id="CAFBMF010000175">
    <property type="protein sequence ID" value="CAB4914513.1"/>
    <property type="molecule type" value="Genomic_DNA"/>
</dbReference>
<dbReference type="EMBL" id="CAEZYH010000039">
    <property type="protein sequence ID" value="CAB4721142.1"/>
    <property type="molecule type" value="Genomic_DNA"/>
</dbReference>
<accession>A0A6J7EDN1</accession>
<sequence>MAEHPENYEDVTIYGLDDDVEKDLLLAQNECTFIWSNKEGWPVGVIMSYVFVNGSFWLTASSQRARISAVRRDPRVCVVVTSTGSKMARNKTVTYKGECVLHDDQATKDWFYPALSEAIMGSDVVRRDTFTKFLDSPRRVILEVKPTQRIGYDGGKMGKATSEWMAANADPKKED</sequence>
<evidence type="ECO:0000313" key="6">
    <source>
        <dbReference type="EMBL" id="CAB4914513.1"/>
    </source>
</evidence>
<dbReference type="SUPFAM" id="SSF50475">
    <property type="entry name" value="FMN-binding split barrel"/>
    <property type="match status" value="1"/>
</dbReference>
<dbReference type="Gene3D" id="2.30.110.10">
    <property type="entry name" value="Electron Transport, Fmn-binding Protein, Chain A"/>
    <property type="match status" value="1"/>
</dbReference>
<organism evidence="5">
    <name type="scientific">freshwater metagenome</name>
    <dbReference type="NCBI Taxonomy" id="449393"/>
    <lineage>
        <taxon>unclassified sequences</taxon>
        <taxon>metagenomes</taxon>
        <taxon>ecological metagenomes</taxon>
    </lineage>
</organism>
<dbReference type="EMBL" id="CAFBLJ010000128">
    <property type="protein sequence ID" value="CAB4881352.1"/>
    <property type="molecule type" value="Genomic_DNA"/>
</dbReference>
<evidence type="ECO:0000313" key="4">
    <source>
        <dbReference type="EMBL" id="CAB4819104.1"/>
    </source>
</evidence>
<evidence type="ECO:0000313" key="3">
    <source>
        <dbReference type="EMBL" id="CAB4775220.1"/>
    </source>
</evidence>
<dbReference type="InterPro" id="IPR011576">
    <property type="entry name" value="Pyridox_Oxase_N"/>
</dbReference>
<dbReference type="EMBL" id="CAFAAL010000219">
    <property type="protein sequence ID" value="CAB4819104.1"/>
    <property type="molecule type" value="Genomic_DNA"/>
</dbReference>
<protein>
    <submittedName>
        <fullName evidence="5">Unannotated protein</fullName>
    </submittedName>
</protein>
<feature type="domain" description="Pyridoxamine 5'-phosphate oxidase N-terminal" evidence="1">
    <location>
        <begin position="36"/>
        <end position="148"/>
    </location>
</feature>
<dbReference type="InterPro" id="IPR012349">
    <property type="entry name" value="Split_barrel_FMN-bd"/>
</dbReference>
<evidence type="ECO:0000259" key="1">
    <source>
        <dbReference type="Pfam" id="PF01243"/>
    </source>
</evidence>
<proteinExistence type="predicted"/>
<evidence type="ECO:0000313" key="5">
    <source>
        <dbReference type="EMBL" id="CAB4881352.1"/>
    </source>
</evidence>
<dbReference type="EMBL" id="CAEZZP010000063">
    <property type="protein sequence ID" value="CAB4775220.1"/>
    <property type="molecule type" value="Genomic_DNA"/>
</dbReference>